<reference evidence="1" key="1">
    <citation type="submission" date="2018-07" db="EMBL/GenBank/DDBJ databases">
        <authorList>
            <person name="Ashton P.M."/>
            <person name="Dallman T."/>
            <person name="Nair S."/>
            <person name="De Pinna E."/>
            <person name="Peters T."/>
            <person name="Grant K."/>
        </authorList>
    </citation>
    <scope>NUCLEOTIDE SEQUENCE [LARGE SCALE GENOMIC DNA]</scope>
    <source>
        <strain evidence="1">436933</strain>
    </source>
</reference>
<accession>A0A5U9KXG9</accession>
<proteinExistence type="predicted"/>
<sequence>MQEDQPGAGPLNDYRLASYAAWISLTRPLHEQNMLDSELLSRHFLSHFNALRVCQQEGAAELVMEYHLAFEDMLRVCKDEDGS</sequence>
<name>A0A5U9KXG9_SALNE</name>
<dbReference type="AlphaFoldDB" id="A0A5U9KXG9"/>
<dbReference type="Proteomes" id="UP000839726">
    <property type="component" value="Unassembled WGS sequence"/>
</dbReference>
<comment type="caution">
    <text evidence="1">The sequence shown here is derived from an EMBL/GenBank/DDBJ whole genome shotgun (WGS) entry which is preliminary data.</text>
</comment>
<organism evidence="1">
    <name type="scientific">Salmonella newport</name>
    <dbReference type="NCBI Taxonomy" id="108619"/>
    <lineage>
        <taxon>Bacteria</taxon>
        <taxon>Pseudomonadati</taxon>
        <taxon>Pseudomonadota</taxon>
        <taxon>Gammaproteobacteria</taxon>
        <taxon>Enterobacterales</taxon>
        <taxon>Enterobacteriaceae</taxon>
        <taxon>Salmonella</taxon>
    </lineage>
</organism>
<protein>
    <submittedName>
        <fullName evidence="1">Uncharacterized protein</fullName>
    </submittedName>
</protein>
<gene>
    <name evidence="1" type="ORF">DRY71_24975</name>
</gene>
<evidence type="ECO:0000313" key="1">
    <source>
        <dbReference type="EMBL" id="EBS2695931.1"/>
    </source>
</evidence>
<dbReference type="EMBL" id="AAGUYM010000047">
    <property type="protein sequence ID" value="EBS2695931.1"/>
    <property type="molecule type" value="Genomic_DNA"/>
</dbReference>